<dbReference type="InterPro" id="IPR000868">
    <property type="entry name" value="Isochorismatase-like_dom"/>
</dbReference>
<name>A0A2G5K591_9RHOB</name>
<sequence length="184" mass="19616">MMNTALLVIDVQMAFVHRDVTGAARSCPEASQNIGMLLSGARANGLPVIHVHHHSHEENSAFRAELSGSDVQPFAAPQKGEKVYVKHVNSSFIGTSLESDLRDAGINRLILCGGTANHCVETTTRMAGNLGFDAIYVGDAVWAYDANGIDGAVIPADTIHAVSMANLEGEFARVMMTKAVLEQL</sequence>
<dbReference type="AlphaFoldDB" id="A0A2G5K591"/>
<dbReference type="InterPro" id="IPR036380">
    <property type="entry name" value="Isochorismatase-like_sf"/>
</dbReference>
<dbReference type="EMBL" id="MDGM01000012">
    <property type="protein sequence ID" value="PIB24193.1"/>
    <property type="molecule type" value="Genomic_DNA"/>
</dbReference>
<dbReference type="PANTHER" id="PTHR43540">
    <property type="entry name" value="PEROXYUREIDOACRYLATE/UREIDOACRYLATE AMIDOHYDROLASE-RELATED"/>
    <property type="match status" value="1"/>
</dbReference>
<dbReference type="SUPFAM" id="SSF52499">
    <property type="entry name" value="Isochorismatase-like hydrolases"/>
    <property type="match status" value="1"/>
</dbReference>
<dbReference type="Pfam" id="PF00857">
    <property type="entry name" value="Isochorismatase"/>
    <property type="match status" value="1"/>
</dbReference>
<keyword evidence="4" id="KW-1185">Reference proteome</keyword>
<evidence type="ECO:0000259" key="2">
    <source>
        <dbReference type="Pfam" id="PF00857"/>
    </source>
</evidence>
<dbReference type="OrthoDB" id="9794942at2"/>
<protein>
    <submittedName>
        <fullName evidence="3">Isochorismatase</fullName>
    </submittedName>
</protein>
<dbReference type="Gene3D" id="3.40.50.850">
    <property type="entry name" value="Isochorismatase-like"/>
    <property type="match status" value="1"/>
</dbReference>
<dbReference type="Proteomes" id="UP000231516">
    <property type="component" value="Unassembled WGS sequence"/>
</dbReference>
<dbReference type="GO" id="GO:0016787">
    <property type="term" value="F:hydrolase activity"/>
    <property type="evidence" value="ECO:0007669"/>
    <property type="project" value="UniProtKB-KW"/>
</dbReference>
<proteinExistence type="predicted"/>
<dbReference type="InterPro" id="IPR050272">
    <property type="entry name" value="Isochorismatase-like_hydrls"/>
</dbReference>
<dbReference type="PANTHER" id="PTHR43540:SF1">
    <property type="entry name" value="ISOCHORISMATASE HYDROLASE"/>
    <property type="match status" value="1"/>
</dbReference>
<reference evidence="3 4" key="1">
    <citation type="submission" date="2016-08" db="EMBL/GenBank/DDBJ databases">
        <title>Draft genome of Amylibacter sp. strain 4G11.</title>
        <authorList>
            <person name="Wong S.-K."/>
            <person name="Hamasaki K."/>
            <person name="Yoshizawa S."/>
        </authorList>
    </citation>
    <scope>NUCLEOTIDE SEQUENCE [LARGE SCALE GENOMIC DNA]</scope>
    <source>
        <strain evidence="3 4">4G11</strain>
    </source>
</reference>
<dbReference type="CDD" id="cd01014">
    <property type="entry name" value="nicotinamidase_related"/>
    <property type="match status" value="1"/>
</dbReference>
<keyword evidence="1" id="KW-0378">Hydrolase</keyword>
<evidence type="ECO:0000313" key="4">
    <source>
        <dbReference type="Proteomes" id="UP000231516"/>
    </source>
</evidence>
<evidence type="ECO:0000256" key="1">
    <source>
        <dbReference type="ARBA" id="ARBA00022801"/>
    </source>
</evidence>
<feature type="domain" description="Isochorismatase-like" evidence="2">
    <location>
        <begin position="4"/>
        <end position="176"/>
    </location>
</feature>
<organism evidence="3 4">
    <name type="scientific">Paramylibacter kogurei</name>
    <dbReference type="NCBI Taxonomy" id="1889778"/>
    <lineage>
        <taxon>Bacteria</taxon>
        <taxon>Pseudomonadati</taxon>
        <taxon>Pseudomonadota</taxon>
        <taxon>Alphaproteobacteria</taxon>
        <taxon>Rhodobacterales</taxon>
        <taxon>Paracoccaceae</taxon>
        <taxon>Paramylibacter</taxon>
    </lineage>
</organism>
<gene>
    <name evidence="3" type="ORF">BFP76_02890</name>
</gene>
<evidence type="ECO:0000313" key="3">
    <source>
        <dbReference type="EMBL" id="PIB24193.1"/>
    </source>
</evidence>
<comment type="caution">
    <text evidence="3">The sequence shown here is derived from an EMBL/GenBank/DDBJ whole genome shotgun (WGS) entry which is preliminary data.</text>
</comment>
<accession>A0A2G5K591</accession>